<sequence length="239" mass="24634">MAKQDKATYESYASDEFDNPPAGPVGVHRGQRPLGVRVAPYLVVLIVAILAGALTWSLVTGEFTKITGLGGTTTAQTDTTKKDSSSTSTDSSSSDQNSGDSTDSSNGSDSTDSSTDGKDSSDTTDSTDSSKTDSQNDSQSSDQNADQSAQVNKATSVRVVNASGINGYAGEKKSTLEASGYTAVEAANPTTNNLPSANVVWYQNETDKATAQDIASTLGITAVEQTSGLDVPIVVVLLN</sequence>
<dbReference type="AlphaFoldDB" id="A0A6N9Z804"/>
<feature type="domain" description="LytR/CpsA/Psr regulator C-terminal" evidence="3">
    <location>
        <begin position="155"/>
        <end position="237"/>
    </location>
</feature>
<feature type="compositionally biased region" description="Low complexity" evidence="1">
    <location>
        <begin position="85"/>
        <end position="114"/>
    </location>
</feature>
<protein>
    <submittedName>
        <fullName evidence="4">LytR family transcriptional regulator</fullName>
    </submittedName>
</protein>
<dbReference type="Pfam" id="PF13399">
    <property type="entry name" value="LytR_C"/>
    <property type="match status" value="1"/>
</dbReference>
<evidence type="ECO:0000256" key="1">
    <source>
        <dbReference type="SAM" id="MobiDB-lite"/>
    </source>
</evidence>
<keyword evidence="2" id="KW-0812">Transmembrane</keyword>
<name>A0A6N9Z804_9BIFI</name>
<proteinExistence type="predicted"/>
<gene>
    <name evidence="4" type="ORF">GFD25_11330</name>
</gene>
<feature type="region of interest" description="Disordered" evidence="1">
    <location>
        <begin position="68"/>
        <end position="155"/>
    </location>
</feature>
<feature type="transmembrane region" description="Helical" evidence="2">
    <location>
        <begin position="38"/>
        <end position="59"/>
    </location>
</feature>
<organism evidence="4 5">
    <name type="scientific">Bifidobacterium aerophilum</name>
    <dbReference type="NCBI Taxonomy" id="1798155"/>
    <lineage>
        <taxon>Bacteria</taxon>
        <taxon>Bacillati</taxon>
        <taxon>Actinomycetota</taxon>
        <taxon>Actinomycetes</taxon>
        <taxon>Bifidobacteriales</taxon>
        <taxon>Bifidobacteriaceae</taxon>
        <taxon>Bifidobacterium</taxon>
    </lineage>
</organism>
<dbReference type="InterPro" id="IPR027381">
    <property type="entry name" value="LytR/CpsA/Psr_C"/>
</dbReference>
<dbReference type="RefSeq" id="WP_163232904.1">
    <property type="nucleotide sequence ID" value="NZ_WHZW01000032.1"/>
</dbReference>
<keyword evidence="5" id="KW-1185">Reference proteome</keyword>
<keyword evidence="2" id="KW-1133">Transmembrane helix</keyword>
<evidence type="ECO:0000313" key="5">
    <source>
        <dbReference type="Proteomes" id="UP000469194"/>
    </source>
</evidence>
<accession>A0A6N9Z804</accession>
<evidence type="ECO:0000259" key="3">
    <source>
        <dbReference type="Pfam" id="PF13399"/>
    </source>
</evidence>
<evidence type="ECO:0000256" key="2">
    <source>
        <dbReference type="SAM" id="Phobius"/>
    </source>
</evidence>
<dbReference type="Gene3D" id="3.30.70.2390">
    <property type="match status" value="1"/>
</dbReference>
<dbReference type="Proteomes" id="UP000469194">
    <property type="component" value="Unassembled WGS sequence"/>
</dbReference>
<feature type="region of interest" description="Disordered" evidence="1">
    <location>
        <begin position="1"/>
        <end position="25"/>
    </location>
</feature>
<feature type="compositionally biased region" description="Low complexity" evidence="1">
    <location>
        <begin position="123"/>
        <end position="150"/>
    </location>
</feature>
<comment type="caution">
    <text evidence="4">The sequence shown here is derived from an EMBL/GenBank/DDBJ whole genome shotgun (WGS) entry which is preliminary data.</text>
</comment>
<evidence type="ECO:0000313" key="4">
    <source>
        <dbReference type="EMBL" id="NEG90556.1"/>
    </source>
</evidence>
<reference evidence="4 5" key="1">
    <citation type="submission" date="2019-10" db="EMBL/GenBank/DDBJ databases">
        <title>Bifidobacterium from non-human primates.</title>
        <authorList>
            <person name="Modesto M."/>
        </authorList>
    </citation>
    <scope>NUCLEOTIDE SEQUENCE [LARGE SCALE GENOMIC DNA]</scope>
    <source>
        <strain evidence="4 5">TRE17</strain>
    </source>
</reference>
<dbReference type="EMBL" id="WHZW01000032">
    <property type="protein sequence ID" value="NEG90556.1"/>
    <property type="molecule type" value="Genomic_DNA"/>
</dbReference>
<keyword evidence="2" id="KW-0472">Membrane</keyword>